<dbReference type="PRINTS" id="PR00502">
    <property type="entry name" value="NUDIXFAMILY"/>
</dbReference>
<dbReference type="PANTHER" id="PTHR43736">
    <property type="entry name" value="ADP-RIBOSE PYROPHOSPHATASE"/>
    <property type="match status" value="1"/>
</dbReference>
<dbReference type="RefSeq" id="WP_048173795.1">
    <property type="nucleotide sequence ID" value="NZ_CP009506.1"/>
</dbReference>
<evidence type="ECO:0000259" key="2">
    <source>
        <dbReference type="PROSITE" id="PS51462"/>
    </source>
</evidence>
<proteinExistence type="predicted"/>
<dbReference type="EMBL" id="CP009506">
    <property type="protein sequence ID" value="AKB30049.1"/>
    <property type="molecule type" value="Genomic_DNA"/>
</dbReference>
<dbReference type="PROSITE" id="PS00893">
    <property type="entry name" value="NUDIX_BOX"/>
    <property type="match status" value="1"/>
</dbReference>
<dbReference type="GeneID" id="24862243"/>
<dbReference type="OrthoDB" id="25379at2157"/>
<dbReference type="CDD" id="cd04699">
    <property type="entry name" value="NUDIX_MutT_Nudt1"/>
    <property type="match status" value="1"/>
</dbReference>
<evidence type="ECO:0000313" key="4">
    <source>
        <dbReference type="Proteomes" id="UP000033111"/>
    </source>
</evidence>
<sequence>MNLEKPYIISVYALVQNEKGEFLLLRRSENSRTNPGKWDLPGGKVNLKETLKEAVVREVLEETGISIFPGEIAGEVKFELPKKRVIAIVFNGGYVMSEVKLSSEHIEYAWTSLESILRMETLPAYFRDFFRRFALENKKTSEPPV</sequence>
<evidence type="ECO:0000256" key="1">
    <source>
        <dbReference type="ARBA" id="ARBA00022801"/>
    </source>
</evidence>
<dbReference type="AlphaFoldDB" id="A0A0E3P823"/>
<dbReference type="InterPro" id="IPR000086">
    <property type="entry name" value="NUDIX_hydrolase_dom"/>
</dbReference>
<dbReference type="InterPro" id="IPR020084">
    <property type="entry name" value="NUDIX_hydrolase_CS"/>
</dbReference>
<dbReference type="Gene3D" id="3.90.79.10">
    <property type="entry name" value="Nucleoside Triphosphate Pyrophosphohydrolase"/>
    <property type="match status" value="1"/>
</dbReference>
<name>A0A0E3P823_9EURY</name>
<keyword evidence="1 3" id="KW-0378">Hydrolase</keyword>
<evidence type="ECO:0000313" key="3">
    <source>
        <dbReference type="EMBL" id="AKB30049.1"/>
    </source>
</evidence>
<dbReference type="EC" id="3.6.1.-" evidence="3"/>
<dbReference type="KEGG" id="msw:MSSIT_3330"/>
<protein>
    <submittedName>
        <fullName evidence="3">GDP-mannose mannosyl hydrolase</fullName>
        <ecNumber evidence="3">3.6.1.-</ecNumber>
    </submittedName>
</protein>
<dbReference type="Proteomes" id="UP000033111">
    <property type="component" value="Chromosome"/>
</dbReference>
<dbReference type="SUPFAM" id="SSF55811">
    <property type="entry name" value="Nudix"/>
    <property type="match status" value="1"/>
</dbReference>
<dbReference type="PATRIC" id="fig|1434120.4.peg.4321"/>
<dbReference type="GO" id="GO:0016787">
    <property type="term" value="F:hydrolase activity"/>
    <property type="evidence" value="ECO:0007669"/>
    <property type="project" value="UniProtKB-KW"/>
</dbReference>
<dbReference type="Pfam" id="PF00293">
    <property type="entry name" value="NUDIX"/>
    <property type="match status" value="1"/>
</dbReference>
<dbReference type="HOGENOM" id="CLU_037162_19_3_2"/>
<accession>A0A0E3P823</accession>
<keyword evidence="4" id="KW-1185">Reference proteome</keyword>
<dbReference type="InterPro" id="IPR020476">
    <property type="entry name" value="Nudix_hydrolase"/>
</dbReference>
<organism evidence="3 4">
    <name type="scientific">Methanosarcina siciliae T4/M</name>
    <dbReference type="NCBI Taxonomy" id="1434120"/>
    <lineage>
        <taxon>Archaea</taxon>
        <taxon>Methanobacteriati</taxon>
        <taxon>Methanobacteriota</taxon>
        <taxon>Stenosarchaea group</taxon>
        <taxon>Methanomicrobia</taxon>
        <taxon>Methanosarcinales</taxon>
        <taxon>Methanosarcinaceae</taxon>
        <taxon>Methanosarcina</taxon>
    </lineage>
</organism>
<dbReference type="PROSITE" id="PS51462">
    <property type="entry name" value="NUDIX"/>
    <property type="match status" value="1"/>
</dbReference>
<feature type="domain" description="Nudix hydrolase" evidence="2">
    <location>
        <begin position="6"/>
        <end position="136"/>
    </location>
</feature>
<dbReference type="PANTHER" id="PTHR43736:SF1">
    <property type="entry name" value="DIHYDRONEOPTERIN TRIPHOSPHATE DIPHOSPHATASE"/>
    <property type="match status" value="1"/>
</dbReference>
<reference evidence="3 4" key="1">
    <citation type="submission" date="2014-07" db="EMBL/GenBank/DDBJ databases">
        <title>Methanogenic archaea and the global carbon cycle.</title>
        <authorList>
            <person name="Henriksen J.R."/>
            <person name="Luke J."/>
            <person name="Reinhart S."/>
            <person name="Benedict M.N."/>
            <person name="Youngblut N.D."/>
            <person name="Metcalf M.E."/>
            <person name="Whitaker R.J."/>
            <person name="Metcalf W.W."/>
        </authorList>
    </citation>
    <scope>NUCLEOTIDE SEQUENCE [LARGE SCALE GENOMIC DNA]</scope>
    <source>
        <strain evidence="3 4">T4/M</strain>
    </source>
</reference>
<dbReference type="InterPro" id="IPR015797">
    <property type="entry name" value="NUDIX_hydrolase-like_dom_sf"/>
</dbReference>
<gene>
    <name evidence="3" type="ORF">MSSIT_3330</name>
</gene>